<evidence type="ECO:0008006" key="3">
    <source>
        <dbReference type="Google" id="ProtNLM"/>
    </source>
</evidence>
<dbReference type="Proteomes" id="UP001497472">
    <property type="component" value="Unassembled WGS sequence"/>
</dbReference>
<evidence type="ECO:0000313" key="1">
    <source>
        <dbReference type="EMBL" id="CAK1550680.1"/>
    </source>
</evidence>
<dbReference type="Pfam" id="PF02033">
    <property type="entry name" value="RBFA"/>
    <property type="match status" value="1"/>
</dbReference>
<dbReference type="EMBL" id="CAVLEF010000088">
    <property type="protein sequence ID" value="CAK1550680.1"/>
    <property type="molecule type" value="Genomic_DNA"/>
</dbReference>
<sequence length="345" mass="40668">MIRRFYNTSCILYNTKKQGMKLHKMLNPKSKRHWHPTQSAEVNALPSVKSLIKTEREPDNRGVRRIAILNKLFMKYITDIMSTGTVSINILGRGIEISKVKISKDYHSINVFWICKGDSRDEETESVLKSIAGPLRHELSTLKLMGEVPYIQFVKDKQESQIVDLDRRLIEADYGEDYTPTDMGHVLKSEFTLDMKLSPEMKAKIKRLEDEQELIEDPIPEMTNTMYGLDHTKIMNRLLAARKRTKDAWTNLESESSVISYRASKTSPSNIDTKEQKQEIAEFLMKRQILQKKLQKERRAREDEVCYEEEEFEDRKENIKEYCDDYNDDYRNEYDIEAYNDIKRR</sequence>
<dbReference type="InterPro" id="IPR015946">
    <property type="entry name" value="KH_dom-like_a/b"/>
</dbReference>
<dbReference type="PANTHER" id="PTHR14725">
    <property type="entry name" value="RIBOSOME-BINDING FACTOR A, MITOCHONDRIAL-RELATED"/>
    <property type="match status" value="1"/>
</dbReference>
<name>A0AAV1JPX5_9NEOP</name>
<dbReference type="AlphaFoldDB" id="A0AAV1JPX5"/>
<dbReference type="Gene3D" id="3.30.300.20">
    <property type="match status" value="1"/>
</dbReference>
<accession>A0AAV1JPX5</accession>
<gene>
    <name evidence="1" type="ORF">LNINA_LOCUS9892</name>
</gene>
<dbReference type="GO" id="GO:0006364">
    <property type="term" value="P:rRNA processing"/>
    <property type="evidence" value="ECO:0007669"/>
    <property type="project" value="InterPro"/>
</dbReference>
<evidence type="ECO:0000313" key="2">
    <source>
        <dbReference type="Proteomes" id="UP001497472"/>
    </source>
</evidence>
<dbReference type="PANTHER" id="PTHR14725:SF0">
    <property type="entry name" value="RIBOSOME-BINDING FACTOR A, MITOCHONDRIAL-RELATED"/>
    <property type="match status" value="1"/>
</dbReference>
<keyword evidence="2" id="KW-1185">Reference proteome</keyword>
<dbReference type="InterPro" id="IPR023799">
    <property type="entry name" value="RbfA_dom_sf"/>
</dbReference>
<dbReference type="InterPro" id="IPR039212">
    <property type="entry name" value="RBFA_mitochondrial"/>
</dbReference>
<reference evidence="1 2" key="1">
    <citation type="submission" date="2023-11" db="EMBL/GenBank/DDBJ databases">
        <authorList>
            <person name="Okamura Y."/>
        </authorList>
    </citation>
    <scope>NUCLEOTIDE SEQUENCE [LARGE SCALE GENOMIC DNA]</scope>
</reference>
<comment type="caution">
    <text evidence="1">The sequence shown here is derived from an EMBL/GenBank/DDBJ whole genome shotgun (WGS) entry which is preliminary data.</text>
</comment>
<protein>
    <recommendedName>
        <fullName evidence="3">Ribosome-binding factor A</fullName>
    </recommendedName>
</protein>
<proteinExistence type="predicted"/>
<organism evidence="1 2">
    <name type="scientific">Leptosia nina</name>
    <dbReference type="NCBI Taxonomy" id="320188"/>
    <lineage>
        <taxon>Eukaryota</taxon>
        <taxon>Metazoa</taxon>
        <taxon>Ecdysozoa</taxon>
        <taxon>Arthropoda</taxon>
        <taxon>Hexapoda</taxon>
        <taxon>Insecta</taxon>
        <taxon>Pterygota</taxon>
        <taxon>Neoptera</taxon>
        <taxon>Endopterygota</taxon>
        <taxon>Lepidoptera</taxon>
        <taxon>Glossata</taxon>
        <taxon>Ditrysia</taxon>
        <taxon>Papilionoidea</taxon>
        <taxon>Pieridae</taxon>
        <taxon>Pierinae</taxon>
        <taxon>Leptosia</taxon>
    </lineage>
</organism>
<dbReference type="SUPFAM" id="SSF89919">
    <property type="entry name" value="Ribosome-binding factor A, RbfA"/>
    <property type="match status" value="1"/>
</dbReference>
<dbReference type="InterPro" id="IPR000238">
    <property type="entry name" value="RbfA"/>
</dbReference>